<dbReference type="Proteomes" id="UP001163603">
    <property type="component" value="Chromosome 10"/>
</dbReference>
<name>A0ACC0XYI0_9ROSI</name>
<keyword evidence="2" id="KW-1185">Reference proteome</keyword>
<proteinExistence type="predicted"/>
<evidence type="ECO:0000313" key="2">
    <source>
        <dbReference type="Proteomes" id="UP001163603"/>
    </source>
</evidence>
<dbReference type="EMBL" id="CM047745">
    <property type="protein sequence ID" value="KAJ0025810.1"/>
    <property type="molecule type" value="Genomic_DNA"/>
</dbReference>
<organism evidence="1 2">
    <name type="scientific">Pistacia integerrima</name>
    <dbReference type="NCBI Taxonomy" id="434235"/>
    <lineage>
        <taxon>Eukaryota</taxon>
        <taxon>Viridiplantae</taxon>
        <taxon>Streptophyta</taxon>
        <taxon>Embryophyta</taxon>
        <taxon>Tracheophyta</taxon>
        <taxon>Spermatophyta</taxon>
        <taxon>Magnoliopsida</taxon>
        <taxon>eudicotyledons</taxon>
        <taxon>Gunneridae</taxon>
        <taxon>Pentapetalae</taxon>
        <taxon>rosids</taxon>
        <taxon>malvids</taxon>
        <taxon>Sapindales</taxon>
        <taxon>Anacardiaceae</taxon>
        <taxon>Pistacia</taxon>
    </lineage>
</organism>
<gene>
    <name evidence="1" type="ORF">Pint_07965</name>
</gene>
<sequence length="723" mass="80967">MVKTICEQCGDRGFSVALIYCDECQIAAVHRGVVTGVYLTEKIVVASWLESVYLTIPSFAQPLMLFFLFCNIYFVSSFSSYCLAVMPEDFEEERIWYCVDCEKKVAKLSSLDNLNSLLARNCDSRNLEIVQETQSKKNDINRLKKKKKKLKRRDCIDSLAKAEVCQGEISPCSHLELHCNENHEKNKDQNFRRQRELGGSNSSEEAESVKTKPSATAIGDSKNNLEHRSGLHCSEGDKNNEKLERQIELDGSSSSEDAESVKTKPSVTAIGDSKSNLEHSSELHCSEGDKNNEKLERQIELDGSSSSEEAESVETKPSVAAIGDSKNNLEHSSELHCSEGDNNNEKLERQIELDRSSSDKEIVIVKDKTSPLVTNDPTDILQHRCYDHKWPIIKVHCSENDKGDNNFKRQKVLVRDGTDEEIESVEPKSSLVATSNSLNIPTQSSNARAESTTKVHCNQNDENAQRSGRQKGIEQGSPNEEAESAKNETSLVVTSVPSNINHSIYVPAQPIFQPIWNGSLYLSNEKYCTVGGLAAHLSTMASSRVFEEAKRFPELLCLELLPRSAVWPNNFIKRGPSDDNIALYLFPNNDRDGKVYNSLVDDMVSHNLAMRSVLENAELLVFTSNVLPFQFWRFESKFYLWGVFRGKQASRVQATEFAHAITWYPQSPVSPLSHSEKNGINCVEKKLQSIDCIGSLAKAEVRQGEISPCGQLELLFSNSLQVR</sequence>
<reference evidence="2" key="1">
    <citation type="journal article" date="2023" name="G3 (Bethesda)">
        <title>Genome assembly and association tests identify interacting loci associated with vigor, precocity, and sex in interspecific pistachio rootstocks.</title>
        <authorList>
            <person name="Palmer W."/>
            <person name="Jacygrad E."/>
            <person name="Sagayaradj S."/>
            <person name="Cavanaugh K."/>
            <person name="Han R."/>
            <person name="Bertier L."/>
            <person name="Beede B."/>
            <person name="Kafkas S."/>
            <person name="Golino D."/>
            <person name="Preece J."/>
            <person name="Michelmore R."/>
        </authorList>
    </citation>
    <scope>NUCLEOTIDE SEQUENCE [LARGE SCALE GENOMIC DNA]</scope>
</reference>
<protein>
    <submittedName>
        <fullName evidence="1">Uncharacterized protein</fullName>
    </submittedName>
</protein>
<comment type="caution">
    <text evidence="1">The sequence shown here is derived from an EMBL/GenBank/DDBJ whole genome shotgun (WGS) entry which is preliminary data.</text>
</comment>
<accession>A0ACC0XYI0</accession>
<evidence type="ECO:0000313" key="1">
    <source>
        <dbReference type="EMBL" id="KAJ0025810.1"/>
    </source>
</evidence>